<evidence type="ECO:0000259" key="2">
    <source>
        <dbReference type="Pfam" id="PF00144"/>
    </source>
</evidence>
<evidence type="ECO:0000313" key="4">
    <source>
        <dbReference type="Proteomes" id="UP000325105"/>
    </source>
</evidence>
<accession>A0A5S5DEU2</accession>
<dbReference type="Gene3D" id="3.40.710.10">
    <property type="entry name" value="DD-peptidase/beta-lactamase superfamily"/>
    <property type="match status" value="1"/>
</dbReference>
<dbReference type="EMBL" id="VNHX01000014">
    <property type="protein sequence ID" value="TYP93139.1"/>
    <property type="molecule type" value="Genomic_DNA"/>
</dbReference>
<sequence>MSRNILLMLFVMTFLNSFGQSKVEQANRAVFNKIEFFINTQMTDSIYSLASEKFKSEVSPEQLAFVLNNLYQLGKIQNVEVIDFKGQTATYLLEFPQNRVQAALSIDSTYHYDGLLFSRAPQAEIPKEQPSAIDTADKVSPLTAYIDSLGNGYVDKTNTQSLSIGIFHKNQYNTYFYGETEKGNQTAPQESSLYEIGSITKVFTAVLLADLVTRNIIQLDDSIARFLPDSVRANEALAGITFKSLANHTSGLPRLPDNAGSVHGFTESDPYAAYDRKALFSFLKDYKAERAPGEEYVYSNLGFGLLGELIAIITKKPYMQYLRETILTPLQMVHTTDKPDAKKKEVLLKVYDKQGNETPSWNFQSMVGAGGLKSNIKDLMLFAVEQFKMPQNDLQHAMALTRQFTFFTPDNTDIGLGWHMSMLDGTIYFHHTGGTGGSSSFIGLSPDTKTAVIVLSNAAESVNPVGVAIIRKLLSAQQ</sequence>
<dbReference type="Pfam" id="PF00144">
    <property type="entry name" value="Beta-lactamase"/>
    <property type="match status" value="1"/>
</dbReference>
<keyword evidence="4" id="KW-1185">Reference proteome</keyword>
<dbReference type="SUPFAM" id="SSF56601">
    <property type="entry name" value="beta-lactamase/transpeptidase-like"/>
    <property type="match status" value="1"/>
</dbReference>
<dbReference type="InterPro" id="IPR012338">
    <property type="entry name" value="Beta-lactam/transpept-like"/>
</dbReference>
<name>A0A5S5DEU2_9SPHI</name>
<dbReference type="AlphaFoldDB" id="A0A5S5DEU2"/>
<dbReference type="PANTHER" id="PTHR22935:SF95">
    <property type="entry name" value="BETA-LACTAMASE-LIKE 1-RELATED"/>
    <property type="match status" value="1"/>
</dbReference>
<reference evidence="3 4" key="1">
    <citation type="submission" date="2019-07" db="EMBL/GenBank/DDBJ databases">
        <title>Genomic Encyclopedia of Archaeal and Bacterial Type Strains, Phase II (KMG-II): from individual species to whole genera.</title>
        <authorList>
            <person name="Goeker M."/>
        </authorList>
    </citation>
    <scope>NUCLEOTIDE SEQUENCE [LARGE SCALE GENOMIC DNA]</scope>
    <source>
        <strain evidence="3 4">DSM 18850</strain>
    </source>
</reference>
<dbReference type="OrthoDB" id="9793489at2"/>
<gene>
    <name evidence="3" type="ORF">BC792_11440</name>
</gene>
<organism evidence="3 4">
    <name type="scientific">Sphingobacterium allocomposti</name>
    <dbReference type="NCBI Taxonomy" id="415956"/>
    <lineage>
        <taxon>Bacteria</taxon>
        <taxon>Pseudomonadati</taxon>
        <taxon>Bacteroidota</taxon>
        <taxon>Sphingobacteriia</taxon>
        <taxon>Sphingobacteriales</taxon>
        <taxon>Sphingobacteriaceae</taxon>
        <taxon>Sphingobacterium</taxon>
    </lineage>
</organism>
<evidence type="ECO:0000256" key="1">
    <source>
        <dbReference type="ARBA" id="ARBA00038473"/>
    </source>
</evidence>
<dbReference type="Proteomes" id="UP000325105">
    <property type="component" value="Unassembled WGS sequence"/>
</dbReference>
<dbReference type="InterPro" id="IPR051478">
    <property type="entry name" value="Beta-lactamase-like_AB/R"/>
</dbReference>
<feature type="domain" description="Beta-lactamase-related" evidence="2">
    <location>
        <begin position="153"/>
        <end position="465"/>
    </location>
</feature>
<dbReference type="RefSeq" id="WP_148909084.1">
    <property type="nucleotide sequence ID" value="NZ_VNHX01000014.1"/>
</dbReference>
<evidence type="ECO:0000313" key="3">
    <source>
        <dbReference type="EMBL" id="TYP93139.1"/>
    </source>
</evidence>
<protein>
    <submittedName>
        <fullName evidence="3">CubicO group peptidase (Beta-lactamase class C family)</fullName>
    </submittedName>
</protein>
<dbReference type="InterPro" id="IPR001466">
    <property type="entry name" value="Beta-lactam-related"/>
</dbReference>
<dbReference type="PANTHER" id="PTHR22935">
    <property type="entry name" value="PENICILLIN-BINDING PROTEIN"/>
    <property type="match status" value="1"/>
</dbReference>
<comment type="caution">
    <text evidence="3">The sequence shown here is derived from an EMBL/GenBank/DDBJ whole genome shotgun (WGS) entry which is preliminary data.</text>
</comment>
<proteinExistence type="inferred from homology"/>
<comment type="similarity">
    <text evidence="1">Belongs to the beta-lactamase family.</text>
</comment>